<evidence type="ECO:0000256" key="3">
    <source>
        <dbReference type="SAM" id="MobiDB-lite"/>
    </source>
</evidence>
<dbReference type="CDD" id="cd00038">
    <property type="entry name" value="CAP_ED"/>
    <property type="match status" value="1"/>
</dbReference>
<dbReference type="Gene3D" id="3.50.50.60">
    <property type="entry name" value="FAD/NAD(P)-binding domain"/>
    <property type="match status" value="1"/>
</dbReference>
<accession>A0A6G8QA58</accession>
<evidence type="ECO:0000256" key="2">
    <source>
        <dbReference type="ARBA" id="ARBA00023002"/>
    </source>
</evidence>
<dbReference type="InterPro" id="IPR036188">
    <property type="entry name" value="FAD/NAD-bd_sf"/>
</dbReference>
<keyword evidence="6" id="KW-1185">Reference proteome</keyword>
<dbReference type="Pfam" id="PF00027">
    <property type="entry name" value="cNMP_binding"/>
    <property type="match status" value="1"/>
</dbReference>
<evidence type="ECO:0000313" key="6">
    <source>
        <dbReference type="Proteomes" id="UP000501452"/>
    </source>
</evidence>
<dbReference type="EMBL" id="CP045119">
    <property type="protein sequence ID" value="QIN83323.1"/>
    <property type="molecule type" value="Genomic_DNA"/>
</dbReference>
<dbReference type="InterPro" id="IPR014710">
    <property type="entry name" value="RmlC-like_jellyroll"/>
</dbReference>
<name>A0A6G8QA58_9ACTN</name>
<dbReference type="SUPFAM" id="SSF51905">
    <property type="entry name" value="FAD/NAD(P)-binding domain"/>
    <property type="match status" value="1"/>
</dbReference>
<gene>
    <name evidence="5" type="ORF">GBA63_12250</name>
</gene>
<dbReference type="InterPro" id="IPR050097">
    <property type="entry name" value="Ferredoxin-NADP_redctase_2"/>
</dbReference>
<dbReference type="Proteomes" id="UP000501452">
    <property type="component" value="Chromosome"/>
</dbReference>
<dbReference type="RefSeq" id="WP_166176496.1">
    <property type="nucleotide sequence ID" value="NZ_CP045119.1"/>
</dbReference>
<reference evidence="5 6" key="1">
    <citation type="submission" date="2019-10" db="EMBL/GenBank/DDBJ databases">
        <title>Rubrobacter sp nov SCSIO 52090 isolated from a deep-sea sediment in the South China Sea.</title>
        <authorList>
            <person name="Chen R.W."/>
        </authorList>
    </citation>
    <scope>NUCLEOTIDE SEQUENCE [LARGE SCALE GENOMIC DNA]</scope>
    <source>
        <strain evidence="5 6">SCSIO 52909</strain>
    </source>
</reference>
<protein>
    <submittedName>
        <fullName evidence="5">FAD-dependent oxidoreductase</fullName>
    </submittedName>
</protein>
<evidence type="ECO:0000313" key="5">
    <source>
        <dbReference type="EMBL" id="QIN83323.1"/>
    </source>
</evidence>
<evidence type="ECO:0000256" key="1">
    <source>
        <dbReference type="ARBA" id="ARBA00022630"/>
    </source>
</evidence>
<dbReference type="Pfam" id="PF12831">
    <property type="entry name" value="FAD_oxidored"/>
    <property type="match status" value="1"/>
</dbReference>
<dbReference type="PANTHER" id="PTHR48105">
    <property type="entry name" value="THIOREDOXIN REDUCTASE 1-RELATED-RELATED"/>
    <property type="match status" value="1"/>
</dbReference>
<dbReference type="Gene3D" id="2.60.120.10">
    <property type="entry name" value="Jelly Rolls"/>
    <property type="match status" value="1"/>
</dbReference>
<organism evidence="5 6">
    <name type="scientific">Rubrobacter tropicus</name>
    <dbReference type="NCBI Taxonomy" id="2653851"/>
    <lineage>
        <taxon>Bacteria</taxon>
        <taxon>Bacillati</taxon>
        <taxon>Actinomycetota</taxon>
        <taxon>Rubrobacteria</taxon>
        <taxon>Rubrobacterales</taxon>
        <taxon>Rubrobacteraceae</taxon>
        <taxon>Rubrobacter</taxon>
    </lineage>
</organism>
<dbReference type="SMART" id="SM00100">
    <property type="entry name" value="cNMP"/>
    <property type="match status" value="1"/>
</dbReference>
<feature type="region of interest" description="Disordered" evidence="3">
    <location>
        <begin position="310"/>
        <end position="335"/>
    </location>
</feature>
<dbReference type="InterPro" id="IPR000595">
    <property type="entry name" value="cNMP-bd_dom"/>
</dbReference>
<dbReference type="InterPro" id="IPR018490">
    <property type="entry name" value="cNMP-bd_dom_sf"/>
</dbReference>
<dbReference type="GO" id="GO:0016491">
    <property type="term" value="F:oxidoreductase activity"/>
    <property type="evidence" value="ECO:0007669"/>
    <property type="project" value="UniProtKB-KW"/>
</dbReference>
<dbReference type="KEGG" id="rub:GBA63_12250"/>
<dbReference type="PROSITE" id="PS50042">
    <property type="entry name" value="CNMP_BINDING_3"/>
    <property type="match status" value="1"/>
</dbReference>
<evidence type="ECO:0000259" key="4">
    <source>
        <dbReference type="PROSITE" id="PS50042"/>
    </source>
</evidence>
<keyword evidence="1" id="KW-0285">Flavoprotein</keyword>
<dbReference type="PRINTS" id="PR00469">
    <property type="entry name" value="PNDRDTASEII"/>
</dbReference>
<dbReference type="SUPFAM" id="SSF51206">
    <property type="entry name" value="cAMP-binding domain-like"/>
    <property type="match status" value="1"/>
</dbReference>
<feature type="domain" description="Cyclic nucleotide-binding" evidence="4">
    <location>
        <begin position="21"/>
        <end position="140"/>
    </location>
</feature>
<keyword evidence="2" id="KW-0560">Oxidoreductase</keyword>
<proteinExistence type="predicted"/>
<sequence length="335" mass="35776">MSGYTPPTPADGFLDPDHPTLFPRLTEAQIGRLAESAETLSLAPGEVVFEQGQREAPLYVVLSGAIDVIDRQPEGDRYFTQCRPGTFAADTSMFTGEPTIARGVAAGETTLLAVPPGALRALVAGSDELGDLLLRTMITRREWLRGQGLGYERLIGRRSSSEAFAIRELLGRNMVPFSWHDVDADAENRALLERLGVGPEECPVLVRTHSVLRRPTLARVADELGLRARVDGRLFDVVVLGAGPAGLAAAVYAASEGLATLVIERFAPGGQAGTSARIENYLGFPTGLSGSELTQRATLQARKFGAVISSAHGGAPSPRPRKTGHVTWRSATARR</sequence>
<dbReference type="AlphaFoldDB" id="A0A6G8QA58"/>